<accession>X1CSQ8</accession>
<organism evidence="1">
    <name type="scientific">marine sediment metagenome</name>
    <dbReference type="NCBI Taxonomy" id="412755"/>
    <lineage>
        <taxon>unclassified sequences</taxon>
        <taxon>metagenomes</taxon>
        <taxon>ecological metagenomes</taxon>
    </lineage>
</organism>
<protein>
    <submittedName>
        <fullName evidence="1">Uncharacterized protein</fullName>
    </submittedName>
</protein>
<evidence type="ECO:0000313" key="1">
    <source>
        <dbReference type="EMBL" id="GAG99128.1"/>
    </source>
</evidence>
<name>X1CSQ8_9ZZZZ</name>
<sequence length="245" mass="26625">MGLAINSGYSIEGIDGYGPAPQFSDAIKLMGCFDDPLNLTIEKYQGGEGGGPSTAFLYDWELENMPYPAEYYVDKMVLIVSSTCPGCFALRSITQAFGLDGTGVAKLSMVPGQVTINPPGGLIDTGCPTSCWENGTVTFGQIELYWLDTSGNPADYPNLNLIAGIDGYQGIPNTLYLTTADGHMAIAQNIENLQFQYIGDLDYDGNLDASADWDNANWTINPLDDVADYNFYKSKAFLFHLRLLV</sequence>
<gene>
    <name evidence="1" type="ORF">S01H4_43464</name>
</gene>
<reference evidence="1" key="1">
    <citation type="journal article" date="2014" name="Front. Microbiol.">
        <title>High frequency of phylogenetically diverse reductive dehalogenase-homologous genes in deep subseafloor sedimentary metagenomes.</title>
        <authorList>
            <person name="Kawai M."/>
            <person name="Futagami T."/>
            <person name="Toyoda A."/>
            <person name="Takaki Y."/>
            <person name="Nishi S."/>
            <person name="Hori S."/>
            <person name="Arai W."/>
            <person name="Tsubouchi T."/>
            <person name="Morono Y."/>
            <person name="Uchiyama I."/>
            <person name="Ito T."/>
            <person name="Fujiyama A."/>
            <person name="Inagaki F."/>
            <person name="Takami H."/>
        </authorList>
    </citation>
    <scope>NUCLEOTIDE SEQUENCE</scope>
    <source>
        <strain evidence="1">Expedition CK06-06</strain>
    </source>
</reference>
<proteinExistence type="predicted"/>
<comment type="caution">
    <text evidence="1">The sequence shown here is derived from an EMBL/GenBank/DDBJ whole genome shotgun (WGS) entry which is preliminary data.</text>
</comment>
<dbReference type="EMBL" id="BART01023982">
    <property type="protein sequence ID" value="GAG99128.1"/>
    <property type="molecule type" value="Genomic_DNA"/>
</dbReference>
<dbReference type="AlphaFoldDB" id="X1CSQ8"/>